<dbReference type="InterPro" id="IPR041546">
    <property type="entry name" value="ClpA/ClpB_AAA_lid"/>
</dbReference>
<dbReference type="AlphaFoldDB" id="C0SQM4"/>
<geneLocation type="plasmid" evidence="8">
    <name>pLB925A04</name>
</geneLocation>
<evidence type="ECO:0000256" key="1">
    <source>
        <dbReference type="ARBA" id="ARBA00022737"/>
    </source>
</evidence>
<comment type="function">
    <text evidence="5">Part of a stress-induced multi-chaperone system, it is involved in the recovery of the cell from heat-induced damage, in cooperation with DnaK, DnaJ and GrpE. Acts before DnaK, in the processing of protein aggregates. Protein binding stimulates the ATPase activity; ATP hydrolysis unfolds the denatured protein aggregates, which probably helps expose new hydrophobic binding sites on the surface of ClpB-bound aggregates, contributing to the solubilization and refolding of denatured protein aggregates by DnaK.</text>
</comment>
<dbReference type="SMART" id="SM01086">
    <property type="entry name" value="ClpB_D2-small"/>
    <property type="match status" value="1"/>
</dbReference>
<dbReference type="SUPFAM" id="SSF52540">
    <property type="entry name" value="P-loop containing nucleoside triphosphate hydrolases"/>
    <property type="match status" value="2"/>
</dbReference>
<dbReference type="GO" id="GO:0006508">
    <property type="term" value="P:proteolysis"/>
    <property type="evidence" value="ECO:0007669"/>
    <property type="project" value="UniProtKB-KW"/>
</dbReference>
<gene>
    <name evidence="8" type="primary">clpA</name>
    <name evidence="9" type="ORF">UCCLBBS449_pA0019</name>
</gene>
<dbReference type="InterPro" id="IPR001270">
    <property type="entry name" value="ClpA/B"/>
</dbReference>
<dbReference type="GO" id="GO:0034605">
    <property type="term" value="P:cellular response to heat"/>
    <property type="evidence" value="ECO:0007669"/>
    <property type="project" value="TreeGrafter"/>
</dbReference>
<keyword evidence="8" id="KW-0378">Hydrolase</keyword>
<dbReference type="PROSITE" id="PS00870">
    <property type="entry name" value="CLPAB_1"/>
    <property type="match status" value="1"/>
</dbReference>
<evidence type="ECO:0000256" key="3">
    <source>
        <dbReference type="ARBA" id="ARBA00022840"/>
    </source>
</evidence>
<keyword evidence="3" id="KW-0067">ATP-binding</keyword>
<reference evidence="9 10" key="2">
    <citation type="submission" date="2018-07" db="EMBL/GenBank/DDBJ databases">
        <authorList>
            <person name="Feyereisen M."/>
        </authorList>
    </citation>
    <scope>NUCLEOTIDE SEQUENCE [LARGE SCALE GENOMIC DNA]</scope>
    <source>
        <strain evidence="9 10">UCCLBBS449</strain>
        <plasmid evidence="9">pUCCLBBS449_A</plasmid>
        <plasmid evidence="10">pucclbbs449_a</plasmid>
    </source>
</reference>
<evidence type="ECO:0000256" key="5">
    <source>
        <dbReference type="ARBA" id="ARBA00025613"/>
    </source>
</evidence>
<dbReference type="Gene3D" id="1.10.8.60">
    <property type="match status" value="2"/>
</dbReference>
<keyword evidence="1" id="KW-0677">Repeat</keyword>
<evidence type="ECO:0000256" key="2">
    <source>
        <dbReference type="ARBA" id="ARBA00022741"/>
    </source>
</evidence>
<name>C0SQM4_LEVBR</name>
<dbReference type="GO" id="GO:0005524">
    <property type="term" value="F:ATP binding"/>
    <property type="evidence" value="ECO:0007669"/>
    <property type="project" value="UniProtKB-KW"/>
</dbReference>
<dbReference type="PRINTS" id="PR00300">
    <property type="entry name" value="CLPPROTEASEA"/>
</dbReference>
<keyword evidence="4" id="KW-0143">Chaperone</keyword>
<feature type="domain" description="AAA+ ATPase" evidence="6">
    <location>
        <begin position="43"/>
        <end position="186"/>
    </location>
</feature>
<feature type="domain" description="AAA+ ATPase" evidence="6">
    <location>
        <begin position="318"/>
        <end position="451"/>
    </location>
</feature>
<dbReference type="RefSeq" id="WP_012695388.1">
    <property type="nucleotide sequence ID" value="NC_012551.1"/>
</dbReference>
<dbReference type="GO" id="GO:0016887">
    <property type="term" value="F:ATP hydrolysis activity"/>
    <property type="evidence" value="ECO:0007669"/>
    <property type="project" value="InterPro"/>
</dbReference>
<dbReference type="InterPro" id="IPR019489">
    <property type="entry name" value="Clp_ATPase_C"/>
</dbReference>
<geneLocation type="plasmid" evidence="10">
    <name>pucclbbs449_a</name>
</geneLocation>
<evidence type="ECO:0000256" key="4">
    <source>
        <dbReference type="ARBA" id="ARBA00023186"/>
    </source>
</evidence>
<dbReference type="PANTHER" id="PTHR11638">
    <property type="entry name" value="ATP-DEPENDENT CLP PROTEASE"/>
    <property type="match status" value="1"/>
</dbReference>
<dbReference type="InterPro" id="IPR018368">
    <property type="entry name" value="ClpA/B_CS1"/>
</dbReference>
<dbReference type="InterPro" id="IPR050130">
    <property type="entry name" value="ClpA_ClpB"/>
</dbReference>
<dbReference type="CDD" id="cd19499">
    <property type="entry name" value="RecA-like_ClpB_Hsp104-like"/>
    <property type="match status" value="1"/>
</dbReference>
<dbReference type="Gene3D" id="3.40.50.300">
    <property type="entry name" value="P-loop containing nucleotide triphosphate hydrolases"/>
    <property type="match status" value="2"/>
</dbReference>
<keyword evidence="2" id="KW-0547">Nucleotide-binding</keyword>
<dbReference type="InterPro" id="IPR003959">
    <property type="entry name" value="ATPase_AAA_core"/>
</dbReference>
<dbReference type="InterPro" id="IPR027417">
    <property type="entry name" value="P-loop_NTPase"/>
</dbReference>
<dbReference type="CDD" id="cd00009">
    <property type="entry name" value="AAA"/>
    <property type="match status" value="1"/>
</dbReference>
<evidence type="ECO:0000313" key="9">
    <source>
        <dbReference type="EMBL" id="QCZ54425.1"/>
    </source>
</evidence>
<organism evidence="8">
    <name type="scientific">Levilactobacillus brevis</name>
    <name type="common">Lactobacillus brevis</name>
    <dbReference type="NCBI Taxonomy" id="1580"/>
    <lineage>
        <taxon>Bacteria</taxon>
        <taxon>Bacillati</taxon>
        <taxon>Bacillota</taxon>
        <taxon>Bacilli</taxon>
        <taxon>Lactobacillales</taxon>
        <taxon>Lactobacillaceae</taxon>
        <taxon>Levilactobacillus</taxon>
    </lineage>
</organism>
<dbReference type="InterPro" id="IPR003593">
    <property type="entry name" value="AAA+_ATPase"/>
</dbReference>
<dbReference type="Pfam" id="PF10431">
    <property type="entry name" value="ClpB_D2-small"/>
    <property type="match status" value="1"/>
</dbReference>
<keyword evidence="8" id="KW-0645">Protease</keyword>
<feature type="domain" description="Clp ATPase C-terminal" evidence="7">
    <location>
        <begin position="488"/>
        <end position="574"/>
    </location>
</feature>
<keyword evidence="8" id="KW-0614">Plasmid</keyword>
<dbReference type="EMBL" id="AB370337">
    <property type="protein sequence ID" value="BAH56406.1"/>
    <property type="molecule type" value="Genomic_DNA"/>
</dbReference>
<sequence length="597" mass="67328">MNQLIEKYATDLTRLVQNDLEGYQAIGREKEIEELLVTLARKRKHNPLLIGEPGVGKTAIVEGLAKKIVLQEVPERLQSAHIWVIELAGLMNGERPFLGLFRDLIMAISHDCPNDLIFIDELHTIVGAGASGKQGLDAGNVLKPALARGDIQLIGATTIEEFHDYIEADGALTRRFEVLQVAEPDTETTKKILYGLRLSYQTYHYVKITDDALNQIVTLANRYIPDRFMPDKALDILDESCADTRQRQLTEVTRERVAQVLERRTGIPMTSILRDRTQRIERITEIIQRRVKGQDAAVREVSDSVAVSFAGLEDERRPISSFLFLGTPGTGKTEMAKALSEALFDDEEAMIRLDMSEFAEENSAQRLIGTADKRGILTEQVKHQPYAVVLLDEIEKGDRSVQDLFLQILSDGIVHDHYGRPISFKNTIIIMTTNLAGAVINDEAEYNSASDTDQKALAFEGNVENALHNYFRPEFVNRIEHKVVFQMLTESVVEKIARKYLQELTNKLAVRGYRFTYDDLVPKFLADVGFNLKNGARPLAYMTHRKVTAPLARILLRLEQTGNTKQITSFHARVIGKWPSKADHDRFGSRKLVFDAS</sequence>
<dbReference type="SMART" id="SM00382">
    <property type="entry name" value="AAA"/>
    <property type="match status" value="2"/>
</dbReference>
<reference evidence="8" key="1">
    <citation type="journal article" date="2009" name="Microbiology">
        <title>Characterization of four plasmids harboured in a Lactobacillus brevis strain encoding a novel bacteriocin, brevicin 925A, and construction of a shuttle vector for lactic acid bacteria and Escherichia coli.</title>
        <authorList>
            <person name="Wada T."/>
            <person name="Noda M."/>
            <person name="Kashiwabara F."/>
            <person name="Jeon H.J."/>
            <person name="Shirakawa A."/>
            <person name="Yabu H."/>
            <person name="Matoba Y."/>
            <person name="Kumagai T."/>
            <person name="Sugiyama M."/>
        </authorList>
    </citation>
    <scope>NUCLEOTIDE SEQUENCE</scope>
    <source>
        <strain evidence="8">925A</strain>
        <plasmid evidence="8">pLB925A04</plasmid>
    </source>
</reference>
<dbReference type="Pfam" id="PF00004">
    <property type="entry name" value="AAA"/>
    <property type="match status" value="1"/>
</dbReference>
<evidence type="ECO:0000313" key="10">
    <source>
        <dbReference type="Proteomes" id="UP000307074"/>
    </source>
</evidence>
<dbReference type="Pfam" id="PF17871">
    <property type="entry name" value="AAA_lid_9"/>
    <property type="match status" value="1"/>
</dbReference>
<evidence type="ECO:0000259" key="6">
    <source>
        <dbReference type="SMART" id="SM00382"/>
    </source>
</evidence>
<accession>C0SQM4</accession>
<geneLocation type="plasmid" evidence="9">
    <name>pUCCLBBS449_A</name>
</geneLocation>
<dbReference type="Proteomes" id="UP000307074">
    <property type="component" value="Plasmid pUCCLBBS449_A"/>
</dbReference>
<dbReference type="GO" id="GO:0008233">
    <property type="term" value="F:peptidase activity"/>
    <property type="evidence" value="ECO:0007669"/>
    <property type="project" value="UniProtKB-KW"/>
</dbReference>
<dbReference type="GO" id="GO:0005737">
    <property type="term" value="C:cytoplasm"/>
    <property type="evidence" value="ECO:0007669"/>
    <property type="project" value="TreeGrafter"/>
</dbReference>
<dbReference type="PANTHER" id="PTHR11638:SF18">
    <property type="entry name" value="HEAT SHOCK PROTEIN 104"/>
    <property type="match status" value="1"/>
</dbReference>
<dbReference type="Pfam" id="PF07724">
    <property type="entry name" value="AAA_2"/>
    <property type="match status" value="1"/>
</dbReference>
<evidence type="ECO:0000313" key="8">
    <source>
        <dbReference type="EMBL" id="BAH56406.1"/>
    </source>
</evidence>
<evidence type="ECO:0000259" key="7">
    <source>
        <dbReference type="SMART" id="SM01086"/>
    </source>
</evidence>
<proteinExistence type="predicted"/>
<protein>
    <submittedName>
        <fullName evidence="9">ATPase family protein</fullName>
    </submittedName>
    <submittedName>
        <fullName evidence="8">Putative ATP-dependent Clp protease</fullName>
    </submittedName>
</protein>
<dbReference type="EMBL" id="CP031199">
    <property type="protein sequence ID" value="QCZ54425.1"/>
    <property type="molecule type" value="Genomic_DNA"/>
</dbReference>